<accession>A0A0G4FZW8</accession>
<feature type="domain" description="PAZ" evidence="1">
    <location>
        <begin position="1"/>
        <end position="81"/>
    </location>
</feature>
<dbReference type="InterPro" id="IPR003100">
    <property type="entry name" value="PAZ_dom"/>
</dbReference>
<dbReference type="PROSITE" id="PS50822">
    <property type="entry name" value="PIWI"/>
    <property type="match status" value="1"/>
</dbReference>
<dbReference type="PANTHER" id="PTHR22891">
    <property type="entry name" value="EUKARYOTIC TRANSLATION INITIATION FACTOR 2C"/>
    <property type="match status" value="1"/>
</dbReference>
<dbReference type="Gene3D" id="2.170.260.10">
    <property type="entry name" value="paz domain"/>
    <property type="match status" value="1"/>
</dbReference>
<dbReference type="InterPro" id="IPR036397">
    <property type="entry name" value="RNaseH_sf"/>
</dbReference>
<organism evidence="3 4">
    <name type="scientific">Vitrella brassicaformis (strain CCMP3155)</name>
    <dbReference type="NCBI Taxonomy" id="1169540"/>
    <lineage>
        <taxon>Eukaryota</taxon>
        <taxon>Sar</taxon>
        <taxon>Alveolata</taxon>
        <taxon>Colpodellida</taxon>
        <taxon>Vitrellaceae</taxon>
        <taxon>Vitrella</taxon>
    </lineage>
</organism>
<dbReference type="SMART" id="SM00950">
    <property type="entry name" value="Piwi"/>
    <property type="match status" value="1"/>
</dbReference>
<evidence type="ECO:0000313" key="4">
    <source>
        <dbReference type="Proteomes" id="UP000041254"/>
    </source>
</evidence>
<dbReference type="PROSITE" id="PS50821">
    <property type="entry name" value="PAZ"/>
    <property type="match status" value="1"/>
</dbReference>
<evidence type="ECO:0000313" key="3">
    <source>
        <dbReference type="EMBL" id="CEM20941.1"/>
    </source>
</evidence>
<evidence type="ECO:0000259" key="2">
    <source>
        <dbReference type="PROSITE" id="PS50822"/>
    </source>
</evidence>
<dbReference type="PhylomeDB" id="A0A0G4FZW8"/>
<gene>
    <name evidence="3" type="ORF">Vbra_16579</name>
</gene>
<dbReference type="InterPro" id="IPR012337">
    <property type="entry name" value="RNaseH-like_sf"/>
</dbReference>
<dbReference type="VEuPathDB" id="CryptoDB:Vbra_16579"/>
<evidence type="ECO:0008006" key="5">
    <source>
        <dbReference type="Google" id="ProtNLM"/>
    </source>
</evidence>
<dbReference type="OrthoDB" id="445936at2759"/>
<name>A0A0G4FZW8_VITBC</name>
<reference evidence="3 4" key="1">
    <citation type="submission" date="2014-11" db="EMBL/GenBank/DDBJ databases">
        <authorList>
            <person name="Zhu J."/>
            <person name="Qi W."/>
            <person name="Song R."/>
        </authorList>
    </citation>
    <scope>NUCLEOTIDE SEQUENCE [LARGE SCALE GENOMIC DNA]</scope>
</reference>
<sequence length="610" mass="68383">MVCRTIMTEHAVQSYTVERVDFAMTPDSQFPDRKITYREYFMERYSIDVLRPQGPRDQPMLVCLRRKGVCVIPPSLAKVTGPPRHSDERALRLLRTNLIQKTRTDPNTRYRQLRDILPILTGQPPRTRARESLQESGIAFIEPTDFMHLVGRQMDVDLCMADVGLRDLVEPGGIGGAMKRSVARGPDQQLLEVLVLHERGERELGGFMNALNEQLMSYQVGVAQRPTTVEVPGDGRASSWVRAARNGIEDMLRRHQMETGKLARRCLVIAILPDSLPREVYSGLKKLTYVDFPVACQCVRRSTLAHKMGVARSKLVGQIVVKCGGWIWAIPAIKESLRDTETGNVRKTMVIGVSTGKMPRQQGVLAACASTNDEMTSYMSAVQVLPTPSGTDTLSVVDTFKEREAAFMQQCLPPFLQRFAQTNGCTPERIVIYRDGVPEAEKPILHNLYFRQPAEGAINRGLQEFAAGFNPAVTMCVASKRGPGGVRFFQMEPNSQRVSNPPPATVFDRDIVRPYKFDFYMTHQPVTQGVVSPTYYDVLQNDSLFADGLGGMATEPFQELTQQLACIYMNWAGPIRLPAPLMYAAKLRDMVSDVLKCAPSDELRHHLFFL</sequence>
<dbReference type="Gene3D" id="3.40.50.2300">
    <property type="match status" value="1"/>
</dbReference>
<feature type="domain" description="Piwi" evidence="2">
    <location>
        <begin position="267"/>
        <end position="596"/>
    </location>
</feature>
<dbReference type="SUPFAM" id="SSF53098">
    <property type="entry name" value="Ribonuclease H-like"/>
    <property type="match status" value="1"/>
</dbReference>
<dbReference type="EMBL" id="CDMY01000531">
    <property type="protein sequence ID" value="CEM20941.1"/>
    <property type="molecule type" value="Genomic_DNA"/>
</dbReference>
<dbReference type="Proteomes" id="UP000041254">
    <property type="component" value="Unassembled WGS sequence"/>
</dbReference>
<dbReference type="InParanoid" id="A0A0G4FZW8"/>
<proteinExistence type="predicted"/>
<dbReference type="Pfam" id="PF02170">
    <property type="entry name" value="PAZ"/>
    <property type="match status" value="1"/>
</dbReference>
<dbReference type="Pfam" id="PF02171">
    <property type="entry name" value="Piwi"/>
    <property type="match status" value="1"/>
</dbReference>
<dbReference type="InterPro" id="IPR003165">
    <property type="entry name" value="Piwi"/>
</dbReference>
<dbReference type="GO" id="GO:0003723">
    <property type="term" value="F:RNA binding"/>
    <property type="evidence" value="ECO:0007669"/>
    <property type="project" value="InterPro"/>
</dbReference>
<dbReference type="Gene3D" id="3.30.420.10">
    <property type="entry name" value="Ribonuclease H-like superfamily/Ribonuclease H"/>
    <property type="match status" value="1"/>
</dbReference>
<evidence type="ECO:0000259" key="1">
    <source>
        <dbReference type="PROSITE" id="PS50821"/>
    </source>
</evidence>
<dbReference type="AlphaFoldDB" id="A0A0G4FZW8"/>
<keyword evidence="4" id="KW-1185">Reference proteome</keyword>
<dbReference type="InterPro" id="IPR036085">
    <property type="entry name" value="PAZ_dom_sf"/>
</dbReference>
<dbReference type="SUPFAM" id="SSF101690">
    <property type="entry name" value="PAZ domain"/>
    <property type="match status" value="1"/>
</dbReference>
<protein>
    <recommendedName>
        <fullName evidence="5">Piwi domain-containing protein</fullName>
    </recommendedName>
</protein>